<proteinExistence type="predicted"/>
<evidence type="ECO:0000313" key="1">
    <source>
        <dbReference type="EMBL" id="MCT7662194.1"/>
    </source>
</evidence>
<organism evidence="1 2">
    <name type="scientific">Mycobacterium deserti</name>
    <dbReference type="NCBI Taxonomy" id="2978347"/>
    <lineage>
        <taxon>Bacteria</taxon>
        <taxon>Bacillati</taxon>
        <taxon>Actinomycetota</taxon>
        <taxon>Actinomycetes</taxon>
        <taxon>Mycobacteriales</taxon>
        <taxon>Mycobacteriaceae</taxon>
        <taxon>Mycobacterium</taxon>
    </lineage>
</organism>
<name>A0ABT2MIT5_9MYCO</name>
<protein>
    <recommendedName>
        <fullName evidence="3">SnoaL-like domain-containing protein</fullName>
    </recommendedName>
</protein>
<comment type="caution">
    <text evidence="1">The sequence shown here is derived from an EMBL/GenBank/DDBJ whole genome shotgun (WGS) entry which is preliminary data.</text>
</comment>
<keyword evidence="2" id="KW-1185">Reference proteome</keyword>
<dbReference type="SUPFAM" id="SSF54427">
    <property type="entry name" value="NTF2-like"/>
    <property type="match status" value="1"/>
</dbReference>
<dbReference type="EMBL" id="JAODWD010000008">
    <property type="protein sequence ID" value="MCT7662194.1"/>
    <property type="molecule type" value="Genomic_DNA"/>
</dbReference>
<dbReference type="Proteomes" id="UP001206639">
    <property type="component" value="Unassembled WGS sequence"/>
</dbReference>
<gene>
    <name evidence="1" type="ORF">N4S67_27725</name>
</gene>
<dbReference type="InterPro" id="IPR032710">
    <property type="entry name" value="NTF2-like_dom_sf"/>
</dbReference>
<reference evidence="2" key="1">
    <citation type="submission" date="2023-07" db="EMBL/GenBank/DDBJ databases">
        <authorList>
            <person name="Deng Y."/>
            <person name="Zhang Y.-Q."/>
        </authorList>
    </citation>
    <scope>NUCLEOTIDE SEQUENCE [LARGE SCALE GENOMIC DNA]</scope>
    <source>
        <strain evidence="2">CPCC 205710</strain>
    </source>
</reference>
<accession>A0ABT2MIT5</accession>
<sequence length="159" mass="17946">MATLQNIGDVIEKHSGHSRTVLNYCATTERLVDEAKRPGFSADRWEPLAELVDIDAFVRVGNFKEVMNWQDYASFLTNWASSSEWECSFKRITEHANVVFLELEERSKVGEFSNSVNSMSVYEFTESGKIARIDVYLQMALPSADMLASYEGVEITGDA</sequence>
<dbReference type="Gene3D" id="3.10.450.50">
    <property type="match status" value="1"/>
</dbReference>
<evidence type="ECO:0008006" key="3">
    <source>
        <dbReference type="Google" id="ProtNLM"/>
    </source>
</evidence>
<evidence type="ECO:0000313" key="2">
    <source>
        <dbReference type="Proteomes" id="UP001206639"/>
    </source>
</evidence>